<accession>A0A8J8FJ19</accession>
<evidence type="ECO:0000256" key="1">
    <source>
        <dbReference type="SAM" id="SignalP"/>
    </source>
</evidence>
<dbReference type="SUPFAM" id="SSF160574">
    <property type="entry name" value="BT0923-like"/>
    <property type="match status" value="1"/>
</dbReference>
<organism evidence="2 3">
    <name type="scientific">Limnovirga soli</name>
    <dbReference type="NCBI Taxonomy" id="2656915"/>
    <lineage>
        <taxon>Bacteria</taxon>
        <taxon>Pseudomonadati</taxon>
        <taxon>Bacteroidota</taxon>
        <taxon>Chitinophagia</taxon>
        <taxon>Chitinophagales</taxon>
        <taxon>Chitinophagaceae</taxon>
        <taxon>Limnovirga</taxon>
    </lineage>
</organism>
<comment type="caution">
    <text evidence="2">The sequence shown here is derived from an EMBL/GenBank/DDBJ whole genome shotgun (WGS) entry which is preliminary data.</text>
</comment>
<keyword evidence="3" id="KW-1185">Reference proteome</keyword>
<keyword evidence="1" id="KW-0732">Signal</keyword>
<evidence type="ECO:0008006" key="4">
    <source>
        <dbReference type="Google" id="ProtNLM"/>
    </source>
</evidence>
<feature type="signal peptide" evidence="1">
    <location>
        <begin position="1"/>
        <end position="18"/>
    </location>
</feature>
<dbReference type="RefSeq" id="WP_171609461.1">
    <property type="nucleotide sequence ID" value="NZ_WHPF01000015.1"/>
</dbReference>
<reference evidence="2" key="1">
    <citation type="submission" date="2019-10" db="EMBL/GenBank/DDBJ databases">
        <title>Draft genome sequence of Panacibacter sp. KCS-6.</title>
        <authorList>
            <person name="Yim K.J."/>
        </authorList>
    </citation>
    <scope>NUCLEOTIDE SEQUENCE</scope>
    <source>
        <strain evidence="2">KCS-6</strain>
    </source>
</reference>
<evidence type="ECO:0000313" key="2">
    <source>
        <dbReference type="EMBL" id="NNV57517.1"/>
    </source>
</evidence>
<dbReference type="AlphaFoldDB" id="A0A8J8FJ19"/>
<dbReference type="EMBL" id="WHPF01000015">
    <property type="protein sequence ID" value="NNV57517.1"/>
    <property type="molecule type" value="Genomic_DNA"/>
</dbReference>
<dbReference type="Gene3D" id="3.10.450.360">
    <property type="match status" value="1"/>
</dbReference>
<evidence type="ECO:0000313" key="3">
    <source>
        <dbReference type="Proteomes" id="UP000598971"/>
    </source>
</evidence>
<gene>
    <name evidence="2" type="ORF">GD597_18735</name>
</gene>
<sequence>MKKIIFALVLLVSVSAVSANQYQSAVEKVTIETRKTARYVPPPVLASYNAMYPGATTIRWTWKDHTFYQVKFIYNGETMTASYLSDGTYVGK</sequence>
<protein>
    <recommendedName>
        <fullName evidence="4">PepSY domain-containing protein</fullName>
    </recommendedName>
</protein>
<dbReference type="Proteomes" id="UP000598971">
    <property type="component" value="Unassembled WGS sequence"/>
</dbReference>
<feature type="chain" id="PRO_5035288099" description="PepSY domain-containing protein" evidence="1">
    <location>
        <begin position="19"/>
        <end position="92"/>
    </location>
</feature>
<name>A0A8J8FJ19_9BACT</name>
<proteinExistence type="predicted"/>